<dbReference type="OrthoDB" id="9813266at2"/>
<feature type="transmembrane region" description="Helical" evidence="9">
    <location>
        <begin position="811"/>
        <end position="834"/>
    </location>
</feature>
<feature type="transmembrane region" description="Helical" evidence="9">
    <location>
        <begin position="638"/>
        <end position="659"/>
    </location>
</feature>
<evidence type="ECO:0000259" key="10">
    <source>
        <dbReference type="SMART" id="SM00831"/>
    </source>
</evidence>
<evidence type="ECO:0000256" key="1">
    <source>
        <dbReference type="ARBA" id="ARBA00004141"/>
    </source>
</evidence>
<comment type="subcellular location">
    <subcellularLocation>
        <location evidence="1">Membrane</location>
        <topology evidence="1">Multi-pass membrane protein</topology>
    </subcellularLocation>
</comment>
<evidence type="ECO:0000256" key="2">
    <source>
        <dbReference type="ARBA" id="ARBA00005675"/>
    </source>
</evidence>
<name>A0A1G4T2J8_9CAUL</name>
<dbReference type="Pfam" id="PF00702">
    <property type="entry name" value="Hydrolase"/>
    <property type="match status" value="1"/>
</dbReference>
<evidence type="ECO:0000256" key="4">
    <source>
        <dbReference type="ARBA" id="ARBA00022741"/>
    </source>
</evidence>
<keyword evidence="6" id="KW-1278">Translocase</keyword>
<dbReference type="STRING" id="260084.SAMN02927928_3193"/>
<dbReference type="InterPro" id="IPR018303">
    <property type="entry name" value="ATPase_P-typ_P_site"/>
</dbReference>
<feature type="transmembrane region" description="Helical" evidence="9">
    <location>
        <begin position="706"/>
        <end position="730"/>
    </location>
</feature>
<dbReference type="GO" id="GO:0006883">
    <property type="term" value="P:intracellular sodium ion homeostasis"/>
    <property type="evidence" value="ECO:0007669"/>
    <property type="project" value="TreeGrafter"/>
</dbReference>
<dbReference type="GO" id="GO:0036376">
    <property type="term" value="P:sodium ion export across plasma membrane"/>
    <property type="evidence" value="ECO:0007669"/>
    <property type="project" value="TreeGrafter"/>
</dbReference>
<feature type="transmembrane region" description="Helical" evidence="9">
    <location>
        <begin position="781"/>
        <end position="799"/>
    </location>
</feature>
<dbReference type="Gene3D" id="3.40.50.1000">
    <property type="entry name" value="HAD superfamily/HAD-like"/>
    <property type="match status" value="2"/>
</dbReference>
<keyword evidence="7 9" id="KW-1133">Transmembrane helix</keyword>
<dbReference type="InterPro" id="IPR001757">
    <property type="entry name" value="P_typ_ATPase"/>
</dbReference>
<dbReference type="GO" id="GO:0005524">
    <property type="term" value="F:ATP binding"/>
    <property type="evidence" value="ECO:0007669"/>
    <property type="project" value="UniProtKB-KW"/>
</dbReference>
<dbReference type="EMBL" id="FMTS01000006">
    <property type="protein sequence ID" value="SCW75652.1"/>
    <property type="molecule type" value="Genomic_DNA"/>
</dbReference>
<dbReference type="GO" id="GO:0030007">
    <property type="term" value="P:intracellular potassium ion homeostasis"/>
    <property type="evidence" value="ECO:0007669"/>
    <property type="project" value="TreeGrafter"/>
</dbReference>
<organism evidence="11 12">
    <name type="scientific">Asticcacaulis taihuensis</name>
    <dbReference type="NCBI Taxonomy" id="260084"/>
    <lineage>
        <taxon>Bacteria</taxon>
        <taxon>Pseudomonadati</taxon>
        <taxon>Pseudomonadota</taxon>
        <taxon>Alphaproteobacteria</taxon>
        <taxon>Caulobacterales</taxon>
        <taxon>Caulobacteraceae</taxon>
        <taxon>Asticcacaulis</taxon>
    </lineage>
</organism>
<evidence type="ECO:0000256" key="3">
    <source>
        <dbReference type="ARBA" id="ARBA00022692"/>
    </source>
</evidence>
<evidence type="ECO:0000256" key="9">
    <source>
        <dbReference type="SAM" id="Phobius"/>
    </source>
</evidence>
<dbReference type="GO" id="GO:0005391">
    <property type="term" value="F:P-type sodium:potassium-exchanging transporter activity"/>
    <property type="evidence" value="ECO:0007669"/>
    <property type="project" value="TreeGrafter"/>
</dbReference>
<dbReference type="InterPro" id="IPR023299">
    <property type="entry name" value="ATPase_P-typ_cyto_dom_N"/>
</dbReference>
<keyword evidence="12" id="KW-1185">Reference proteome</keyword>
<dbReference type="Pfam" id="PF00690">
    <property type="entry name" value="Cation_ATPase_N"/>
    <property type="match status" value="1"/>
</dbReference>
<comment type="similarity">
    <text evidence="2">Belongs to the cation transport ATPase (P-type) (TC 3.A.3) family. Type IIA subfamily.</text>
</comment>
<evidence type="ECO:0000256" key="5">
    <source>
        <dbReference type="ARBA" id="ARBA00022840"/>
    </source>
</evidence>
<protein>
    <submittedName>
        <fullName evidence="11">Ca2+-transporting ATPase</fullName>
    </submittedName>
</protein>
<dbReference type="PANTHER" id="PTHR43294:SF20">
    <property type="entry name" value="P-TYPE ATPASE"/>
    <property type="match status" value="1"/>
</dbReference>
<dbReference type="InterPro" id="IPR036412">
    <property type="entry name" value="HAD-like_sf"/>
</dbReference>
<feature type="transmembrane region" description="Helical" evidence="9">
    <location>
        <begin position="69"/>
        <end position="88"/>
    </location>
</feature>
<dbReference type="SUPFAM" id="SSF81665">
    <property type="entry name" value="Calcium ATPase, transmembrane domain M"/>
    <property type="match status" value="1"/>
</dbReference>
<accession>A0A1G4T2J8</accession>
<dbReference type="SMART" id="SM00831">
    <property type="entry name" value="Cation_ATPase_N"/>
    <property type="match status" value="1"/>
</dbReference>
<feature type="transmembrane region" description="Helical" evidence="9">
    <location>
        <begin position="266"/>
        <end position="290"/>
    </location>
</feature>
<evidence type="ECO:0000256" key="8">
    <source>
        <dbReference type="ARBA" id="ARBA00023136"/>
    </source>
</evidence>
<dbReference type="PRINTS" id="PR00119">
    <property type="entry name" value="CATATPASE"/>
</dbReference>
<gene>
    <name evidence="11" type="ORF">SAMN02927928_3193</name>
</gene>
<feature type="transmembrane region" description="Helical" evidence="9">
    <location>
        <begin position="665"/>
        <end position="685"/>
    </location>
</feature>
<dbReference type="SUPFAM" id="SSF81653">
    <property type="entry name" value="Calcium ATPase, transduction domain A"/>
    <property type="match status" value="1"/>
</dbReference>
<dbReference type="InterPro" id="IPR008250">
    <property type="entry name" value="ATPase_P-typ_transduc_dom_A_sf"/>
</dbReference>
<dbReference type="GO" id="GO:0016887">
    <property type="term" value="F:ATP hydrolysis activity"/>
    <property type="evidence" value="ECO:0007669"/>
    <property type="project" value="InterPro"/>
</dbReference>
<dbReference type="SUPFAM" id="SSF56784">
    <property type="entry name" value="HAD-like"/>
    <property type="match status" value="1"/>
</dbReference>
<dbReference type="PROSITE" id="PS00154">
    <property type="entry name" value="ATPASE_E1_E2"/>
    <property type="match status" value="1"/>
</dbReference>
<dbReference type="PANTHER" id="PTHR43294">
    <property type="entry name" value="SODIUM/POTASSIUM-TRANSPORTING ATPASE SUBUNIT ALPHA"/>
    <property type="match status" value="1"/>
</dbReference>
<feature type="domain" description="Cation-transporting P-type ATPase N-terminal" evidence="10">
    <location>
        <begin position="2"/>
        <end position="65"/>
    </location>
</feature>
<dbReference type="InterPro" id="IPR006068">
    <property type="entry name" value="ATPase_P-typ_cation-transptr_C"/>
</dbReference>
<dbReference type="GO" id="GO:1990573">
    <property type="term" value="P:potassium ion import across plasma membrane"/>
    <property type="evidence" value="ECO:0007669"/>
    <property type="project" value="TreeGrafter"/>
</dbReference>
<dbReference type="AlphaFoldDB" id="A0A1G4T2J8"/>
<evidence type="ECO:0000313" key="12">
    <source>
        <dbReference type="Proteomes" id="UP000199150"/>
    </source>
</evidence>
<dbReference type="InterPro" id="IPR059000">
    <property type="entry name" value="ATPase_P-type_domA"/>
</dbReference>
<dbReference type="SFLD" id="SFLDG00002">
    <property type="entry name" value="C1.7:_P-type_atpase_like"/>
    <property type="match status" value="1"/>
</dbReference>
<dbReference type="Gene3D" id="2.70.150.10">
    <property type="entry name" value="Calcium-transporting ATPase, cytoplasmic transduction domain A"/>
    <property type="match status" value="1"/>
</dbReference>
<dbReference type="InterPro" id="IPR023298">
    <property type="entry name" value="ATPase_P-typ_TM_dom_sf"/>
</dbReference>
<dbReference type="Proteomes" id="UP000199150">
    <property type="component" value="Unassembled WGS sequence"/>
</dbReference>
<keyword evidence="3 9" id="KW-0812">Transmembrane</keyword>
<dbReference type="InterPro" id="IPR023214">
    <property type="entry name" value="HAD_sf"/>
</dbReference>
<dbReference type="RefSeq" id="WP_090649976.1">
    <property type="nucleotide sequence ID" value="NZ_CBCRYE010000005.1"/>
</dbReference>
<feature type="transmembrane region" description="Helical" evidence="9">
    <location>
        <begin position="232"/>
        <end position="254"/>
    </location>
</feature>
<dbReference type="InterPro" id="IPR004014">
    <property type="entry name" value="ATPase_P-typ_cation-transptr_N"/>
</dbReference>
<reference evidence="12" key="1">
    <citation type="submission" date="2016-10" db="EMBL/GenBank/DDBJ databases">
        <authorList>
            <person name="Varghese N."/>
            <person name="Submissions S."/>
        </authorList>
    </citation>
    <scope>NUCLEOTIDE SEQUENCE [LARGE SCALE GENOMIC DNA]</scope>
    <source>
        <strain evidence="12">CGMCC 1.3431</strain>
    </source>
</reference>
<dbReference type="GO" id="GO:0005886">
    <property type="term" value="C:plasma membrane"/>
    <property type="evidence" value="ECO:0007669"/>
    <property type="project" value="TreeGrafter"/>
</dbReference>
<sequence length="854" mass="91316">MSGPSQSLSTGLSAEEASVRLARDGANELPRQAKRTPLRIALEVIREPMLALLIAGGVIYLVLGDLSEAVILMVLALFSVVITVVQEARTERVLEALRDLTSPRALVIRDGQRERIAGREVVAGDLLVLSEGDRVPADGRVIECQSLQTDESLLTGESVPVRKVAAVTVAEEAALPGGDDRPYVFSGTMVVRGSGLAEVIATGPRSQIGRIGQSLGELITEPPRLKREMGRLVRVFAIGGGVISLLVMILYGLYRGTWLEALLAGIAVGMSMLPEEFPVVVTIFMAMGAWRISRARVLTRRAAAIETLGAATVLCTDKTGTLTENIMRVAELRRPDGQVYRASDEALPDAFHDLARFSILASAREPFDPMEKALHAFQPDGAVHQWQLVRAFGLHPDLLAMSNVWQTADDDELVVAGKGAPEAIAGLCGLDAASRARLAGDADAMAAEGLRVLGVARATAARPALPEDQHGFAFEFLGLVGLADTLRAAVPAAVAECRTAGIRVVMITGDYPVTARAIATQAGIDANEIMTGDELATMDDADLARRIEATTVFARIMPQQKLRIVEALKAKGEVVAMTGDGVNDAPTLKAAHIGIAMGQRGTDVAREASAIVLLDDDFGSIVKAIRLGRRIYDNLHKAVTFILAVHVPIAGLALLPLVFGLPILLGPVHIAFLEMIIDPVCTLVFEAETEEDDIMRRPPRDPERPMFSLAFISRGVIQGGLALGAVVLMLGFALRAGLSVDAVRAVTFMALVAVILSLVLVNRSRAASILEAIRRPNRALVLVFLAVAVVLTLGLALPFARHLFRFDAPSWPMTALALSAGVLMLAGLEGLKWLTGRWYRWRRAKPSHHAPAST</sequence>
<dbReference type="Pfam" id="PF00689">
    <property type="entry name" value="Cation_ATPase_C"/>
    <property type="match status" value="1"/>
</dbReference>
<keyword evidence="5" id="KW-0067">ATP-binding</keyword>
<evidence type="ECO:0000313" key="11">
    <source>
        <dbReference type="EMBL" id="SCW75652.1"/>
    </source>
</evidence>
<dbReference type="Gene3D" id="1.20.1110.10">
    <property type="entry name" value="Calcium-transporting ATPase, transmembrane domain"/>
    <property type="match status" value="2"/>
</dbReference>
<dbReference type="Pfam" id="PF00122">
    <property type="entry name" value="E1-E2_ATPase"/>
    <property type="match status" value="1"/>
</dbReference>
<dbReference type="InterPro" id="IPR044492">
    <property type="entry name" value="P_typ_ATPase_HD_dom"/>
</dbReference>
<dbReference type="SFLD" id="SFLDS00003">
    <property type="entry name" value="Haloacid_Dehalogenase"/>
    <property type="match status" value="1"/>
</dbReference>
<evidence type="ECO:0000256" key="7">
    <source>
        <dbReference type="ARBA" id="ARBA00022989"/>
    </source>
</evidence>
<proteinExistence type="inferred from homology"/>
<dbReference type="InterPro" id="IPR050510">
    <property type="entry name" value="Cation_transp_ATPase_P-type"/>
</dbReference>
<feature type="transmembrane region" description="Helical" evidence="9">
    <location>
        <begin position="44"/>
        <end position="63"/>
    </location>
</feature>
<dbReference type="PRINTS" id="PR00120">
    <property type="entry name" value="HATPASE"/>
</dbReference>
<dbReference type="SFLD" id="SFLDF00027">
    <property type="entry name" value="p-type_atpase"/>
    <property type="match status" value="1"/>
</dbReference>
<keyword evidence="8 9" id="KW-0472">Membrane</keyword>
<dbReference type="Gene3D" id="3.40.1110.10">
    <property type="entry name" value="Calcium-transporting ATPase, cytoplasmic domain N"/>
    <property type="match status" value="2"/>
</dbReference>
<evidence type="ECO:0000256" key="6">
    <source>
        <dbReference type="ARBA" id="ARBA00022967"/>
    </source>
</evidence>
<feature type="transmembrane region" description="Helical" evidence="9">
    <location>
        <begin position="742"/>
        <end position="761"/>
    </location>
</feature>
<dbReference type="GO" id="GO:1902600">
    <property type="term" value="P:proton transmembrane transport"/>
    <property type="evidence" value="ECO:0007669"/>
    <property type="project" value="TreeGrafter"/>
</dbReference>
<keyword evidence="4" id="KW-0547">Nucleotide-binding</keyword>
<dbReference type="NCBIfam" id="TIGR01494">
    <property type="entry name" value="ATPase_P-type"/>
    <property type="match status" value="2"/>
</dbReference>